<comment type="caution">
    <text evidence="2">The sequence shown here is derived from an EMBL/GenBank/DDBJ whole genome shotgun (WGS) entry which is preliminary data.</text>
</comment>
<feature type="region of interest" description="Disordered" evidence="1">
    <location>
        <begin position="1"/>
        <end position="260"/>
    </location>
</feature>
<evidence type="ECO:0000313" key="2">
    <source>
        <dbReference type="EMBL" id="PPJ54053.1"/>
    </source>
</evidence>
<sequence length="407" mass="44257">MAAYEISKHFSGLRVQTARRKGRPDPFATGFEDDSDDDFRKSRPKTKAPVPAKPSPIAPRVSSPTKSPPVPAQPHNLDDDDNFLLEVSAQKKADRRPSPAPPNPKTAAQRLVDRSGRRGSLPGALPSTTKKAAVLAAGPLAYLDDSDEEDNISYPSNRTARQQSPAPRKTSEDGIGRSATPSGHRTSQTSVDRSIVVPRHTVASPFAGTKYLQDSDSDSDEEAVASRKGSAEEIDPLPENKKHHEVPRVDKGKIQNGGGVSWRAFSAGRAEQRNAELETLTANFRKRGRSIQFNPTARTDDGRQITLAPGVDRSGPLLGRKPGQTRAKSPPRRAADTKHSFEEDEMADREFGGPVRTYDPTVWKTNPFSGEPVRRTSDGTGQSPDTILKRLDSANDSIPDIRIDNVA</sequence>
<dbReference type="EMBL" id="PNEN01000572">
    <property type="protein sequence ID" value="PPJ54053.1"/>
    <property type="molecule type" value="Genomic_DNA"/>
</dbReference>
<dbReference type="OrthoDB" id="4062651at2759"/>
<evidence type="ECO:0000313" key="3">
    <source>
        <dbReference type="Proteomes" id="UP000237631"/>
    </source>
</evidence>
<gene>
    <name evidence="2" type="ORF">CBER1_02956</name>
</gene>
<proteinExistence type="predicted"/>
<dbReference type="AlphaFoldDB" id="A0A2S6C2W4"/>
<feature type="compositionally biased region" description="Basic and acidic residues" evidence="1">
    <location>
        <begin position="238"/>
        <end position="253"/>
    </location>
</feature>
<protein>
    <submittedName>
        <fullName evidence="2">Uncharacterized protein</fullName>
    </submittedName>
</protein>
<name>A0A2S6C2W4_9PEZI</name>
<feature type="region of interest" description="Disordered" evidence="1">
    <location>
        <begin position="288"/>
        <end position="407"/>
    </location>
</feature>
<evidence type="ECO:0000256" key="1">
    <source>
        <dbReference type="SAM" id="MobiDB-lite"/>
    </source>
</evidence>
<feature type="compositionally biased region" description="Polar residues" evidence="1">
    <location>
        <begin position="179"/>
        <end position="192"/>
    </location>
</feature>
<reference evidence="3" key="1">
    <citation type="journal article" date="2017" name="bioRxiv">
        <title>Conservation of a gene cluster reveals novel cercosporin biosynthetic mechanisms and extends production to the genus Colletotrichum.</title>
        <authorList>
            <person name="de Jonge R."/>
            <person name="Ebert M.K."/>
            <person name="Huitt-Roehl C.R."/>
            <person name="Pal P."/>
            <person name="Suttle J.C."/>
            <person name="Spanner R.E."/>
            <person name="Neubauer J.D."/>
            <person name="Jurick W.M.II."/>
            <person name="Stott K.A."/>
            <person name="Secor G.A."/>
            <person name="Thomma B.P.H.J."/>
            <person name="Van de Peer Y."/>
            <person name="Townsend C.A."/>
            <person name="Bolton M.D."/>
        </authorList>
    </citation>
    <scope>NUCLEOTIDE SEQUENCE [LARGE SCALE GENOMIC DNA]</scope>
    <source>
        <strain evidence="3">CBS538.71</strain>
    </source>
</reference>
<organism evidence="2 3">
    <name type="scientific">Cercospora berteroae</name>
    <dbReference type="NCBI Taxonomy" id="357750"/>
    <lineage>
        <taxon>Eukaryota</taxon>
        <taxon>Fungi</taxon>
        <taxon>Dikarya</taxon>
        <taxon>Ascomycota</taxon>
        <taxon>Pezizomycotina</taxon>
        <taxon>Dothideomycetes</taxon>
        <taxon>Dothideomycetidae</taxon>
        <taxon>Mycosphaerellales</taxon>
        <taxon>Mycosphaerellaceae</taxon>
        <taxon>Cercospora</taxon>
    </lineage>
</organism>
<feature type="compositionally biased region" description="Polar residues" evidence="1">
    <location>
        <begin position="153"/>
        <end position="165"/>
    </location>
</feature>
<keyword evidence="3" id="KW-1185">Reference proteome</keyword>
<dbReference type="Proteomes" id="UP000237631">
    <property type="component" value="Unassembled WGS sequence"/>
</dbReference>
<accession>A0A2S6C2W4</accession>
<feature type="compositionally biased region" description="Basic and acidic residues" evidence="1">
    <location>
        <begin position="387"/>
        <end position="407"/>
    </location>
</feature>